<dbReference type="Proteomes" id="UP000593574">
    <property type="component" value="Unassembled WGS sequence"/>
</dbReference>
<sequence>MLLFPWSVLVVEVSPSLLSGESERFL</sequence>
<gene>
    <name evidence="1" type="ORF">Golax_021462</name>
</gene>
<organism evidence="1 2">
    <name type="scientific">Gossypium laxum</name>
    <dbReference type="NCBI Taxonomy" id="34288"/>
    <lineage>
        <taxon>Eukaryota</taxon>
        <taxon>Viridiplantae</taxon>
        <taxon>Streptophyta</taxon>
        <taxon>Embryophyta</taxon>
        <taxon>Tracheophyta</taxon>
        <taxon>Spermatophyta</taxon>
        <taxon>Magnoliopsida</taxon>
        <taxon>eudicotyledons</taxon>
        <taxon>Gunneridae</taxon>
        <taxon>Pentapetalae</taxon>
        <taxon>rosids</taxon>
        <taxon>malvids</taxon>
        <taxon>Malvales</taxon>
        <taxon>Malvaceae</taxon>
        <taxon>Malvoideae</taxon>
        <taxon>Gossypium</taxon>
    </lineage>
</organism>
<keyword evidence="2" id="KW-1185">Reference proteome</keyword>
<comment type="caution">
    <text evidence="1">The sequence shown here is derived from an EMBL/GenBank/DDBJ whole genome shotgun (WGS) entry which is preliminary data.</text>
</comment>
<protein>
    <submittedName>
        <fullName evidence="1">Uncharacterized protein</fullName>
    </submittedName>
</protein>
<dbReference type="AlphaFoldDB" id="A0A7J9ALH9"/>
<proteinExistence type="predicted"/>
<name>A0A7J9ALH9_9ROSI</name>
<evidence type="ECO:0000313" key="2">
    <source>
        <dbReference type="Proteomes" id="UP000593574"/>
    </source>
</evidence>
<accession>A0A7J9ALH9</accession>
<evidence type="ECO:0000313" key="1">
    <source>
        <dbReference type="EMBL" id="MBA0724802.1"/>
    </source>
</evidence>
<reference evidence="1 2" key="1">
    <citation type="journal article" date="2019" name="Genome Biol. Evol.">
        <title>Insights into the evolution of the New World diploid cottons (Gossypium, subgenus Houzingenia) based on genome sequencing.</title>
        <authorList>
            <person name="Grover C.E."/>
            <person name="Arick M.A. 2nd"/>
            <person name="Thrash A."/>
            <person name="Conover J.L."/>
            <person name="Sanders W.S."/>
            <person name="Peterson D.G."/>
            <person name="Frelichowski J.E."/>
            <person name="Scheffler J.A."/>
            <person name="Scheffler B.E."/>
            <person name="Wendel J.F."/>
        </authorList>
    </citation>
    <scope>NUCLEOTIDE SEQUENCE [LARGE SCALE GENOMIC DNA]</scope>
    <source>
        <strain evidence="1">4</strain>
        <tissue evidence="1">Leaf</tissue>
    </source>
</reference>
<dbReference type="EMBL" id="JABEZV010000011">
    <property type="protein sequence ID" value="MBA0724802.1"/>
    <property type="molecule type" value="Genomic_DNA"/>
</dbReference>